<keyword evidence="2" id="KW-1185">Reference proteome</keyword>
<name>A0ACC1RIF0_9HYPO</name>
<dbReference type="Proteomes" id="UP001148629">
    <property type="component" value="Unassembled WGS sequence"/>
</dbReference>
<gene>
    <name evidence="1" type="ORF">NM208_g14744</name>
</gene>
<reference evidence="1" key="1">
    <citation type="submission" date="2022-08" db="EMBL/GenBank/DDBJ databases">
        <title>Genome Sequence of Fusarium decemcellulare.</title>
        <authorList>
            <person name="Buettner E."/>
        </authorList>
    </citation>
    <scope>NUCLEOTIDE SEQUENCE</scope>
    <source>
        <strain evidence="1">Babe19</strain>
    </source>
</reference>
<accession>A0ACC1RIF0</accession>
<dbReference type="EMBL" id="JANRMS010003599">
    <property type="protein sequence ID" value="KAJ3517168.1"/>
    <property type="molecule type" value="Genomic_DNA"/>
</dbReference>
<proteinExistence type="predicted"/>
<evidence type="ECO:0000313" key="2">
    <source>
        <dbReference type="Proteomes" id="UP001148629"/>
    </source>
</evidence>
<sequence>MASPAVSIALIVLILFAVFSALAWFLKDRVHNFARALLTHHRQKHESTGSTVTTAEHPSHLRGPIPLIMASRTALRGFSRSLNPSRRPVSFVRPFCSSNALHNTTPTSDRPTHFGYETVTEGEKQQRVAGVFTSVAESYDKMNDLMSLGIHRLWKCVSPPKQPDPPQLTKN</sequence>
<organism evidence="1 2">
    <name type="scientific">Fusarium decemcellulare</name>
    <dbReference type="NCBI Taxonomy" id="57161"/>
    <lineage>
        <taxon>Eukaryota</taxon>
        <taxon>Fungi</taxon>
        <taxon>Dikarya</taxon>
        <taxon>Ascomycota</taxon>
        <taxon>Pezizomycotina</taxon>
        <taxon>Sordariomycetes</taxon>
        <taxon>Hypocreomycetidae</taxon>
        <taxon>Hypocreales</taxon>
        <taxon>Nectriaceae</taxon>
        <taxon>Fusarium</taxon>
        <taxon>Fusarium decemcellulare species complex</taxon>
    </lineage>
</organism>
<protein>
    <submittedName>
        <fullName evidence="1">Uncharacterized protein</fullName>
    </submittedName>
</protein>
<evidence type="ECO:0000313" key="1">
    <source>
        <dbReference type="EMBL" id="KAJ3517168.1"/>
    </source>
</evidence>
<comment type="caution">
    <text evidence="1">The sequence shown here is derived from an EMBL/GenBank/DDBJ whole genome shotgun (WGS) entry which is preliminary data.</text>
</comment>